<evidence type="ECO:0000313" key="1">
    <source>
        <dbReference type="EMBL" id="QEA15127.1"/>
    </source>
</evidence>
<reference evidence="1 2" key="1">
    <citation type="journal article" date="2013" name="J. Microbiol. Biotechnol.">
        <title>Novosphingobium ginsenosidimutans sp. nov., with the ability to convert ginsenoside.</title>
        <authorList>
            <person name="Kim J.K."/>
            <person name="He D."/>
            <person name="Liu Q.M."/>
            <person name="Park H.Y."/>
            <person name="Jung M.S."/>
            <person name="Yoon M.H."/>
            <person name="Kim S.C."/>
            <person name="Im W.T."/>
        </authorList>
    </citation>
    <scope>NUCLEOTIDE SEQUENCE [LARGE SCALE GENOMIC DNA]</scope>
    <source>
        <strain evidence="1 2">FW-6</strain>
    </source>
</reference>
<gene>
    <name evidence="1" type="ORF">FRF71_02675</name>
</gene>
<dbReference type="Proteomes" id="UP000321172">
    <property type="component" value="Chromosome"/>
</dbReference>
<keyword evidence="2" id="KW-1185">Reference proteome</keyword>
<protein>
    <submittedName>
        <fullName evidence="1">Uncharacterized protein</fullName>
    </submittedName>
</protein>
<evidence type="ECO:0000313" key="2">
    <source>
        <dbReference type="Proteomes" id="UP000321172"/>
    </source>
</evidence>
<dbReference type="AlphaFoldDB" id="A0A5B8S319"/>
<organism evidence="1 2">
    <name type="scientific">Novosphingobium ginsenosidimutans</name>
    <dbReference type="NCBI Taxonomy" id="1176536"/>
    <lineage>
        <taxon>Bacteria</taxon>
        <taxon>Pseudomonadati</taxon>
        <taxon>Pseudomonadota</taxon>
        <taxon>Alphaproteobacteria</taxon>
        <taxon>Sphingomonadales</taxon>
        <taxon>Sphingomonadaceae</taxon>
        <taxon>Novosphingobium</taxon>
    </lineage>
</organism>
<name>A0A5B8S319_9SPHN</name>
<dbReference type="RefSeq" id="WP_147089108.1">
    <property type="nucleotide sequence ID" value="NZ_BAABJD010000002.1"/>
</dbReference>
<accession>A0A5B8S319</accession>
<sequence length="69" mass="8080">MSKPELTPKMIEDLREDMLRRIRDIDENAMVRISIGRPIAEDLGHFSDWHDKWRDKDGGWSDGFGRSPP</sequence>
<proteinExistence type="predicted"/>
<dbReference type="KEGG" id="ngf:FRF71_02675"/>
<dbReference type="EMBL" id="CP042345">
    <property type="protein sequence ID" value="QEA15127.1"/>
    <property type="molecule type" value="Genomic_DNA"/>
</dbReference>